<dbReference type="Proteomes" id="UP000029644">
    <property type="component" value="Unassembled WGS sequence"/>
</dbReference>
<evidence type="ECO:0000313" key="1">
    <source>
        <dbReference type="EMBL" id="GAL63288.1"/>
    </source>
</evidence>
<name>A0A090X2E7_9FLAO</name>
<evidence type="ECO:0000313" key="4">
    <source>
        <dbReference type="Proteomes" id="UP000029644"/>
    </source>
</evidence>
<gene>
    <name evidence="2" type="ORF">JCM19274_212</name>
    <name evidence="1" type="ORF">JCM19300_1310</name>
</gene>
<protein>
    <submittedName>
        <fullName evidence="2">Uncharacterized protein</fullName>
    </submittedName>
</protein>
<dbReference type="AlphaFoldDB" id="A0A090X2E7"/>
<dbReference type="EMBL" id="BBNU01000032">
    <property type="protein sequence ID" value="GAL82534.1"/>
    <property type="molecule type" value="Genomic_DNA"/>
</dbReference>
<organism evidence="2 3">
    <name type="scientific">Algibacter lectus</name>
    <dbReference type="NCBI Taxonomy" id="221126"/>
    <lineage>
        <taxon>Bacteria</taxon>
        <taxon>Pseudomonadati</taxon>
        <taxon>Bacteroidota</taxon>
        <taxon>Flavobacteriia</taxon>
        <taxon>Flavobacteriales</taxon>
        <taxon>Flavobacteriaceae</taxon>
        <taxon>Algibacter</taxon>
    </lineage>
</organism>
<dbReference type="EMBL" id="BBNQ01000010">
    <property type="protein sequence ID" value="GAL63288.1"/>
    <property type="molecule type" value="Genomic_DNA"/>
</dbReference>
<comment type="caution">
    <text evidence="2">The sequence shown here is derived from an EMBL/GenBank/DDBJ whole genome shotgun (WGS) entry which is preliminary data.</text>
</comment>
<reference evidence="2 4" key="1">
    <citation type="journal article" date="2014" name="Genome Announc.">
        <title>Draft Genome Sequences of Marine Flavobacterium Algibacter lectus Strains SS8 and NR4.</title>
        <authorList>
            <person name="Takatani N."/>
            <person name="Nakanishi M."/>
            <person name="Meirelles P."/>
            <person name="Mino S."/>
            <person name="Suda W."/>
            <person name="Oshima K."/>
            <person name="Hattori M."/>
            <person name="Ohkuma M."/>
            <person name="Hosokawa M."/>
            <person name="Miyashita K."/>
            <person name="Thompson F.L."/>
            <person name="Niwa A."/>
            <person name="Sawabe T."/>
            <person name="Sawabe T."/>
        </authorList>
    </citation>
    <scope>NUCLEOTIDE SEQUENCE [LARGE SCALE GENOMIC DNA]</scope>
    <source>
        <strain evidence="2">JCM 19274</strain>
        <strain evidence="1 4">JCM 19300</strain>
    </source>
</reference>
<proteinExistence type="predicted"/>
<evidence type="ECO:0000313" key="3">
    <source>
        <dbReference type="Proteomes" id="UP000029643"/>
    </source>
</evidence>
<accession>A0A090X2E7</accession>
<sequence>MLPTKLDAEKRNKIIEVFKNRLNPSEDSNIKKVNLYVGK</sequence>
<evidence type="ECO:0000313" key="2">
    <source>
        <dbReference type="EMBL" id="GAL82534.1"/>
    </source>
</evidence>
<dbReference type="Proteomes" id="UP000029643">
    <property type="component" value="Unassembled WGS sequence"/>
</dbReference>